<evidence type="ECO:0000313" key="2">
    <source>
        <dbReference type="EMBL" id="SEE32438.1"/>
    </source>
</evidence>
<proteinExistence type="predicted"/>
<accession>A0A1H5HYZ9</accession>
<protein>
    <submittedName>
        <fullName evidence="2">Uncharacterized protein</fullName>
    </submittedName>
</protein>
<name>A0A1H5HYZ9_9MICC</name>
<dbReference type="Proteomes" id="UP000182725">
    <property type="component" value="Unassembled WGS sequence"/>
</dbReference>
<dbReference type="AlphaFoldDB" id="A0A1H5HYZ9"/>
<feature type="region of interest" description="Disordered" evidence="1">
    <location>
        <begin position="114"/>
        <end position="133"/>
    </location>
</feature>
<evidence type="ECO:0000313" key="3">
    <source>
        <dbReference type="Proteomes" id="UP000182725"/>
    </source>
</evidence>
<organism evidence="2 3">
    <name type="scientific">Arthrobacter alpinus</name>
    <dbReference type="NCBI Taxonomy" id="656366"/>
    <lineage>
        <taxon>Bacteria</taxon>
        <taxon>Bacillati</taxon>
        <taxon>Actinomycetota</taxon>
        <taxon>Actinomycetes</taxon>
        <taxon>Micrococcales</taxon>
        <taxon>Micrococcaceae</taxon>
        <taxon>Arthrobacter</taxon>
    </lineage>
</organism>
<reference evidence="2 3" key="1">
    <citation type="submission" date="2016-10" db="EMBL/GenBank/DDBJ databases">
        <authorList>
            <person name="de Groot N.N."/>
        </authorList>
    </citation>
    <scope>NUCLEOTIDE SEQUENCE [LARGE SCALE GENOMIC DNA]</scope>
    <source>
        <strain evidence="2 3">DSM 22274</strain>
    </source>
</reference>
<dbReference type="EMBL" id="FNTV01000001">
    <property type="protein sequence ID" value="SEE32438.1"/>
    <property type="molecule type" value="Genomic_DNA"/>
</dbReference>
<evidence type="ECO:0000256" key="1">
    <source>
        <dbReference type="SAM" id="MobiDB-lite"/>
    </source>
</evidence>
<sequence>MNTTTNQLVDALNRAKNDAVQPNLVSDVRFEVVPDPTWVKNSVVIIETSTKHVIESLPVDEKAGRSSQRIQILYNALPLSKRAHWPQITLSGITSVSAECPWWDSNQTLTLENRGKQRAPADFRPNTTRSGTVRKEKCSQLEHATTDVVLKFHLSPIDEPHVRG</sequence>
<gene>
    <name evidence="2" type="ORF">SAMN04489740_1130</name>
</gene>